<keyword evidence="1" id="KW-0547">Nucleotide-binding</keyword>
<evidence type="ECO:0000313" key="5">
    <source>
        <dbReference type="Proteomes" id="UP000431826"/>
    </source>
</evidence>
<dbReference type="InterPro" id="IPR017871">
    <property type="entry name" value="ABC_transporter-like_CS"/>
</dbReference>
<dbReference type="Proteomes" id="UP000431826">
    <property type="component" value="Unassembled WGS sequence"/>
</dbReference>
<dbReference type="AlphaFoldDB" id="A0A640UMM5"/>
<dbReference type="SMART" id="SM00382">
    <property type="entry name" value="AAA"/>
    <property type="match status" value="1"/>
</dbReference>
<dbReference type="SUPFAM" id="SSF52540">
    <property type="entry name" value="P-loop containing nucleoside triphosphate hydrolases"/>
    <property type="match status" value="1"/>
</dbReference>
<dbReference type="EMBL" id="BLIR01000001">
    <property type="protein sequence ID" value="GFE37283.1"/>
    <property type="molecule type" value="Genomic_DNA"/>
</dbReference>
<sequence>MEPAPTPLLSLAEVEALARRVHSGQTDKAGRPYAEHLAAVASGVRERGGSDEQIAAAWLHDAVEDGALSEEWLAGAALGEPVKAMILAVTKRAGEPVEEYTARILATPGALLVKEADLAHNADPDRLAVLDAPTRERLTVKYARVRALLGLSAPRPAPGAGRVIAALEGVGVRRHATGQLILDAVDWTVRAGEHWALLGANGAGKTTLLRLVGALMFPTVGTVEVLGHRLGSVDVRELRAVIGLVSGAQKVPQDATGHTVVLTGATGTVQPLWRKYGPQTRERAHELLTELDCKELADRPFGVCSGGQRARLLIARALMADPRLLLLDEPFNALDLPSREDLIDTLHQLAANRPELATVTVTHHLEELSPAVDRALLLRDGRVQARGPVDEVLTGERMTACFGRPIEVSRHEGRWLARSGRR</sequence>
<feature type="domain" description="ABC transporter" evidence="3">
    <location>
        <begin position="167"/>
        <end position="405"/>
    </location>
</feature>
<reference evidence="4 5" key="1">
    <citation type="submission" date="2019-12" db="EMBL/GenBank/DDBJ databases">
        <title>Whole genome shotgun sequence of Streptomyces tubercidicus NBRC 13090.</title>
        <authorList>
            <person name="Ichikawa N."/>
            <person name="Kimura A."/>
            <person name="Kitahashi Y."/>
            <person name="Komaki H."/>
            <person name="Tamura T."/>
        </authorList>
    </citation>
    <scope>NUCLEOTIDE SEQUENCE [LARGE SCALE GENOMIC DNA]</scope>
    <source>
        <strain evidence="4 5">NBRC 13090</strain>
    </source>
</reference>
<dbReference type="InterPro" id="IPR027417">
    <property type="entry name" value="P-loop_NTPase"/>
</dbReference>
<dbReference type="Pfam" id="PF13328">
    <property type="entry name" value="HD_4"/>
    <property type="match status" value="1"/>
</dbReference>
<protein>
    <recommendedName>
        <fullName evidence="3">ABC transporter domain-containing protein</fullName>
    </recommendedName>
</protein>
<evidence type="ECO:0000256" key="1">
    <source>
        <dbReference type="ARBA" id="ARBA00022741"/>
    </source>
</evidence>
<evidence type="ECO:0000313" key="4">
    <source>
        <dbReference type="EMBL" id="GFE37283.1"/>
    </source>
</evidence>
<dbReference type="InterPro" id="IPR003439">
    <property type="entry name" value="ABC_transporter-like_ATP-bd"/>
</dbReference>
<comment type="caution">
    <text evidence="4">The sequence shown here is derived from an EMBL/GenBank/DDBJ whole genome shotgun (WGS) entry which is preliminary data.</text>
</comment>
<dbReference type="PROSITE" id="PS00211">
    <property type="entry name" value="ABC_TRANSPORTER_1"/>
    <property type="match status" value="1"/>
</dbReference>
<dbReference type="PROSITE" id="PS50893">
    <property type="entry name" value="ABC_TRANSPORTER_2"/>
    <property type="match status" value="1"/>
</dbReference>
<keyword evidence="5" id="KW-1185">Reference proteome</keyword>
<dbReference type="GO" id="GO:0016887">
    <property type="term" value="F:ATP hydrolysis activity"/>
    <property type="evidence" value="ECO:0007669"/>
    <property type="project" value="InterPro"/>
</dbReference>
<dbReference type="Pfam" id="PF00005">
    <property type="entry name" value="ABC_tran"/>
    <property type="match status" value="1"/>
</dbReference>
<evidence type="ECO:0000259" key="3">
    <source>
        <dbReference type="PROSITE" id="PS50893"/>
    </source>
</evidence>
<gene>
    <name evidence="4" type="ORF">Stube_19560</name>
</gene>
<dbReference type="Gene3D" id="3.40.50.300">
    <property type="entry name" value="P-loop containing nucleotide triphosphate hydrolases"/>
    <property type="match status" value="1"/>
</dbReference>
<dbReference type="SUPFAM" id="SSF109604">
    <property type="entry name" value="HD-domain/PDEase-like"/>
    <property type="match status" value="1"/>
</dbReference>
<evidence type="ECO:0000256" key="2">
    <source>
        <dbReference type="ARBA" id="ARBA00022840"/>
    </source>
</evidence>
<dbReference type="PANTHER" id="PTHR42794">
    <property type="entry name" value="HEMIN IMPORT ATP-BINDING PROTEIN HMUV"/>
    <property type="match status" value="1"/>
</dbReference>
<keyword evidence="2" id="KW-0067">ATP-binding</keyword>
<proteinExistence type="predicted"/>
<dbReference type="InterPro" id="IPR003593">
    <property type="entry name" value="AAA+_ATPase"/>
</dbReference>
<dbReference type="PANTHER" id="PTHR42794:SF2">
    <property type="entry name" value="ABC TRANSPORTER ATP-BINDING PROTEIN"/>
    <property type="match status" value="1"/>
</dbReference>
<dbReference type="GO" id="GO:0005524">
    <property type="term" value="F:ATP binding"/>
    <property type="evidence" value="ECO:0007669"/>
    <property type="project" value="UniProtKB-KW"/>
</dbReference>
<organism evidence="4 5">
    <name type="scientific">Streptomyces tubercidicus</name>
    <dbReference type="NCBI Taxonomy" id="47759"/>
    <lineage>
        <taxon>Bacteria</taxon>
        <taxon>Bacillati</taxon>
        <taxon>Actinomycetota</taxon>
        <taxon>Actinomycetes</taxon>
        <taxon>Kitasatosporales</taxon>
        <taxon>Streptomycetaceae</taxon>
        <taxon>Streptomyces</taxon>
    </lineage>
</organism>
<accession>A0A640UMM5</accession>
<dbReference type="Gene3D" id="1.10.3210.10">
    <property type="entry name" value="Hypothetical protein af1432"/>
    <property type="match status" value="1"/>
</dbReference>
<name>A0A640UMM5_9ACTN</name>